<comment type="caution">
    <text evidence="2">The sequence shown here is derived from an EMBL/GenBank/DDBJ whole genome shotgun (WGS) entry which is preliminary data.</text>
</comment>
<feature type="non-terminal residue" evidence="2">
    <location>
        <position position="108"/>
    </location>
</feature>
<organism evidence="2 3">
    <name type="scientific">Eleutherodactylus coqui</name>
    <name type="common">Puerto Rican coqui</name>
    <dbReference type="NCBI Taxonomy" id="57060"/>
    <lineage>
        <taxon>Eukaryota</taxon>
        <taxon>Metazoa</taxon>
        <taxon>Chordata</taxon>
        <taxon>Craniata</taxon>
        <taxon>Vertebrata</taxon>
        <taxon>Euteleostomi</taxon>
        <taxon>Amphibia</taxon>
        <taxon>Batrachia</taxon>
        <taxon>Anura</taxon>
        <taxon>Neobatrachia</taxon>
        <taxon>Hyloidea</taxon>
        <taxon>Eleutherodactylidae</taxon>
        <taxon>Eleutherodactylinae</taxon>
        <taxon>Eleutherodactylus</taxon>
        <taxon>Eleutherodactylus</taxon>
    </lineage>
</organism>
<sequence>EDASKLRSNHKLTKTKTKKKFPEPSSTYDLHKGLISQQNQLLEKLRRFQQISLDSLKQKKLVVHLLEGQLENKLKDAEQEFIAELASMARIRLTDNNSSVNRNVHSGQ</sequence>
<reference evidence="2" key="1">
    <citation type="thesis" date="2020" institute="ProQuest LLC" country="789 East Eisenhower Parkway, Ann Arbor, MI, USA">
        <title>Comparative Genomics and Chromosome Evolution.</title>
        <authorList>
            <person name="Mudd A.B."/>
        </authorList>
    </citation>
    <scope>NUCLEOTIDE SEQUENCE</scope>
    <source>
        <strain evidence="2">HN-11 Male</strain>
        <tissue evidence="2">Kidney and liver</tissue>
    </source>
</reference>
<dbReference type="AlphaFoldDB" id="A0A8J6B0J3"/>
<accession>A0A8J6B0J3</accession>
<feature type="region of interest" description="Disordered" evidence="1">
    <location>
        <begin position="1"/>
        <end position="29"/>
    </location>
</feature>
<proteinExistence type="predicted"/>
<dbReference type="EMBL" id="WNTK01035984">
    <property type="protein sequence ID" value="KAG9460859.1"/>
    <property type="molecule type" value="Genomic_DNA"/>
</dbReference>
<keyword evidence="3" id="KW-1185">Reference proteome</keyword>
<gene>
    <name evidence="2" type="ORF">GDO78_019061</name>
</gene>
<protein>
    <submittedName>
        <fullName evidence="2">Uncharacterized protein</fullName>
    </submittedName>
</protein>
<evidence type="ECO:0000256" key="1">
    <source>
        <dbReference type="SAM" id="MobiDB-lite"/>
    </source>
</evidence>
<name>A0A8J6B0J3_ELECQ</name>
<evidence type="ECO:0000313" key="3">
    <source>
        <dbReference type="Proteomes" id="UP000770717"/>
    </source>
</evidence>
<evidence type="ECO:0000313" key="2">
    <source>
        <dbReference type="EMBL" id="KAG9460859.1"/>
    </source>
</evidence>
<feature type="compositionally biased region" description="Basic residues" evidence="1">
    <location>
        <begin position="7"/>
        <end position="19"/>
    </location>
</feature>
<dbReference type="OrthoDB" id="8910527at2759"/>
<dbReference type="Proteomes" id="UP000770717">
    <property type="component" value="Unassembled WGS sequence"/>
</dbReference>